<evidence type="ECO:0000313" key="4">
    <source>
        <dbReference type="Proteomes" id="UP000824151"/>
    </source>
</evidence>
<evidence type="ECO:0000256" key="2">
    <source>
        <dbReference type="SAM" id="Phobius"/>
    </source>
</evidence>
<dbReference type="Proteomes" id="UP000824151">
    <property type="component" value="Unassembled WGS sequence"/>
</dbReference>
<feature type="compositionally biased region" description="Low complexity" evidence="1">
    <location>
        <begin position="56"/>
        <end position="75"/>
    </location>
</feature>
<dbReference type="EMBL" id="DXGD01000400">
    <property type="protein sequence ID" value="HIX00637.1"/>
    <property type="molecule type" value="Genomic_DNA"/>
</dbReference>
<feature type="compositionally biased region" description="Acidic residues" evidence="1">
    <location>
        <begin position="76"/>
        <end position="85"/>
    </location>
</feature>
<proteinExistence type="predicted"/>
<keyword evidence="2" id="KW-0472">Membrane</keyword>
<reference evidence="3" key="1">
    <citation type="journal article" date="2021" name="PeerJ">
        <title>Extensive microbial diversity within the chicken gut microbiome revealed by metagenomics and culture.</title>
        <authorList>
            <person name="Gilroy R."/>
            <person name="Ravi A."/>
            <person name="Getino M."/>
            <person name="Pursley I."/>
            <person name="Horton D.L."/>
            <person name="Alikhan N.F."/>
            <person name="Baker D."/>
            <person name="Gharbi K."/>
            <person name="Hall N."/>
            <person name="Watson M."/>
            <person name="Adriaenssens E.M."/>
            <person name="Foster-Nyarko E."/>
            <person name="Jarju S."/>
            <person name="Secka A."/>
            <person name="Antonio M."/>
            <person name="Oren A."/>
            <person name="Chaudhuri R.R."/>
            <person name="La Ragione R."/>
            <person name="Hildebrand F."/>
            <person name="Pallen M.J."/>
        </authorList>
    </citation>
    <scope>NUCLEOTIDE SEQUENCE</scope>
    <source>
        <strain evidence="3">ChiHejej3B27-3195</strain>
    </source>
</reference>
<evidence type="ECO:0008006" key="5">
    <source>
        <dbReference type="Google" id="ProtNLM"/>
    </source>
</evidence>
<comment type="caution">
    <text evidence="3">The sequence shown here is derived from an EMBL/GenBank/DDBJ whole genome shotgun (WGS) entry which is preliminary data.</text>
</comment>
<keyword evidence="2" id="KW-0812">Transmembrane</keyword>
<reference evidence="3" key="2">
    <citation type="submission" date="2021-04" db="EMBL/GenBank/DDBJ databases">
        <authorList>
            <person name="Gilroy R."/>
        </authorList>
    </citation>
    <scope>NUCLEOTIDE SEQUENCE</scope>
    <source>
        <strain evidence="3">ChiHejej3B27-3195</strain>
    </source>
</reference>
<accession>A0A9D1UUF1</accession>
<keyword evidence="2" id="KW-1133">Transmembrane helix</keyword>
<protein>
    <recommendedName>
        <fullName evidence="5">Transmembrane protein</fullName>
    </recommendedName>
</protein>
<feature type="region of interest" description="Disordered" evidence="1">
    <location>
        <begin position="1"/>
        <end position="111"/>
    </location>
</feature>
<feature type="region of interest" description="Disordered" evidence="1">
    <location>
        <begin position="128"/>
        <end position="188"/>
    </location>
</feature>
<sequence length="236" mass="25482">MSVRSSEPSDTEEAAAADLRAKYLPISRKELRRRREAGLDSSPEAPKTHAAVPSQQEQADGTTAAGAAPDVVATEAADEDGDDEAAAAQARREELAAIARESAGQDPAHVDPELLKRQQELVAQAMRANERRRNQARHGTAQAPAAEGQTQERHESAIITRKTLRSSGDDVDEDSRHQPTGSIEPLHARGAHGLELDELIEYSATQARRRVLVLWLLIAFAVLLAVVAGVLIFTII</sequence>
<dbReference type="AlphaFoldDB" id="A0A9D1UUF1"/>
<evidence type="ECO:0000313" key="3">
    <source>
        <dbReference type="EMBL" id="HIX00637.1"/>
    </source>
</evidence>
<gene>
    <name evidence="3" type="ORF">H9871_10905</name>
</gene>
<organism evidence="3 4">
    <name type="scientific">Candidatus Nesterenkonia stercoripullorum</name>
    <dbReference type="NCBI Taxonomy" id="2838701"/>
    <lineage>
        <taxon>Bacteria</taxon>
        <taxon>Bacillati</taxon>
        <taxon>Actinomycetota</taxon>
        <taxon>Actinomycetes</taxon>
        <taxon>Micrococcales</taxon>
        <taxon>Micrococcaceae</taxon>
        <taxon>Nesterenkonia</taxon>
    </lineage>
</organism>
<name>A0A9D1UUF1_9MICC</name>
<evidence type="ECO:0000256" key="1">
    <source>
        <dbReference type="SAM" id="MobiDB-lite"/>
    </source>
</evidence>
<feature type="transmembrane region" description="Helical" evidence="2">
    <location>
        <begin position="212"/>
        <end position="235"/>
    </location>
</feature>